<feature type="region of interest" description="Disordered" evidence="1">
    <location>
        <begin position="1"/>
        <end position="151"/>
    </location>
</feature>
<feature type="compositionally biased region" description="Basic and acidic residues" evidence="1">
    <location>
        <begin position="95"/>
        <end position="106"/>
    </location>
</feature>
<evidence type="ECO:0000256" key="1">
    <source>
        <dbReference type="SAM" id="MobiDB-lite"/>
    </source>
</evidence>
<protein>
    <submittedName>
        <fullName evidence="2">Uncharacterized protein</fullName>
    </submittedName>
</protein>
<dbReference type="EMBL" id="JQOF01000005">
    <property type="protein sequence ID" value="KGA42043.1"/>
    <property type="molecule type" value="Genomic_DNA"/>
</dbReference>
<name>A0ABR4VRW8_9GAMM</name>
<proteinExistence type="predicted"/>
<gene>
    <name evidence="2" type="ORF">KU75_07500</name>
</gene>
<evidence type="ECO:0000313" key="2">
    <source>
        <dbReference type="EMBL" id="KGA42043.1"/>
    </source>
</evidence>
<dbReference type="Proteomes" id="UP000029447">
    <property type="component" value="Unassembled WGS sequence"/>
</dbReference>
<feature type="compositionally biased region" description="Polar residues" evidence="1">
    <location>
        <begin position="11"/>
        <end position="25"/>
    </location>
</feature>
<comment type="caution">
    <text evidence="2">The sequence shown here is derived from an EMBL/GenBank/DDBJ whole genome shotgun (WGS) entry which is preliminary data.</text>
</comment>
<reference evidence="2 3" key="1">
    <citation type="submission" date="2014-08" db="EMBL/GenBank/DDBJ databases">
        <title>Genome sequences of NCPPB Pectobacterium isolates.</title>
        <authorList>
            <person name="Glover R.H."/>
            <person name="Sapp M."/>
            <person name="Elphinstone J."/>
        </authorList>
    </citation>
    <scope>NUCLEOTIDE SEQUENCE [LARGE SCALE GENOMIC DNA]</scope>
    <source>
        <strain evidence="2 3">NCPPB3841</strain>
    </source>
</reference>
<evidence type="ECO:0000313" key="3">
    <source>
        <dbReference type="Proteomes" id="UP000029447"/>
    </source>
</evidence>
<accession>A0ABR4VRW8</accession>
<sequence length="169" mass="18255">MINRIEGGSRWGSTASSAVQHNTEASRPGGQQDVSPAMRSGSHSIDFGDASPNVADRSLIAEPKPPVDLQAIDSSAHSNARALEKWSPLLSDLPENEREKAAKELNRPLAAAKMLQDGGARIPRYRRNRKGAESAMRKANSNTGGKILPKRLIPRWNSSIFPNRANAPA</sequence>
<keyword evidence="3" id="KW-1185">Reference proteome</keyword>
<organism evidence="2 3">
    <name type="scientific">Pectobacterium odoriferum</name>
    <dbReference type="NCBI Taxonomy" id="78398"/>
    <lineage>
        <taxon>Bacteria</taxon>
        <taxon>Pseudomonadati</taxon>
        <taxon>Pseudomonadota</taxon>
        <taxon>Gammaproteobacteria</taxon>
        <taxon>Enterobacterales</taxon>
        <taxon>Pectobacteriaceae</taxon>
        <taxon>Pectobacterium</taxon>
    </lineage>
</organism>
<dbReference type="RefSeq" id="WP_044204372.1">
    <property type="nucleotide sequence ID" value="NZ_JACDRW010000024.1"/>
</dbReference>